<gene>
    <name evidence="1" type="ordered locus">Fluta_3776</name>
</gene>
<sequence length="310" mass="36476">MKPTEIWTTELKNGIFGGLTPIIDPFDNTKFYISDGWGSSYPSMKLRQLSFEDGKELKTVSIKNSVRCLYFNPDKTNIFAISDNKIFQINRRDFSVIKKFEKGILKYSDYISSNDKDTLLLMNYNADFLFVYNYENETGLKKKLKTCRGIYKESENTYFIFCPRIGSIQQYDLTTNKLKEVLHTGIFHSAYKSKTDKFYLQLGKVVEATSNTPERIGPINQINICSTLNLTNNREIKFEFHFDQFVVSENEEMLYLIHNNKIWVYSLIKNEIEKEIILNEKVKIAQLFDEQEVFISYEYLKPNIITCWKF</sequence>
<dbReference type="SUPFAM" id="SSF50969">
    <property type="entry name" value="YVTN repeat-like/Quinoprotein amine dehydrogenase"/>
    <property type="match status" value="1"/>
</dbReference>
<dbReference type="OrthoDB" id="1148536at2"/>
<dbReference type="Proteomes" id="UP000007463">
    <property type="component" value="Chromosome"/>
</dbReference>
<proteinExistence type="predicted"/>
<dbReference type="Gene3D" id="2.130.10.10">
    <property type="entry name" value="YVTN repeat-like/Quinoprotein amine dehydrogenase"/>
    <property type="match status" value="1"/>
</dbReference>
<dbReference type="HOGENOM" id="CLU_896441_0_0_10"/>
<dbReference type="EMBL" id="CP002542">
    <property type="protein sequence ID" value="AEA45743.1"/>
    <property type="molecule type" value="Genomic_DNA"/>
</dbReference>
<dbReference type="InterPro" id="IPR011044">
    <property type="entry name" value="Quino_amine_DH_bsu"/>
</dbReference>
<reference evidence="2" key="2">
    <citation type="submission" date="2011-02" db="EMBL/GenBank/DDBJ databases">
        <title>The complete genome of Fluviicola taffensis DSM 16823.</title>
        <authorList>
            <consortium name="US DOE Joint Genome Institute (JGI-PGF)"/>
            <person name="Lucas S."/>
            <person name="Copeland A."/>
            <person name="Lapidus A."/>
            <person name="Bruce D."/>
            <person name="Goodwin L."/>
            <person name="Pitluck S."/>
            <person name="Kyrpides N."/>
            <person name="Mavromatis K."/>
            <person name="Ivanova N."/>
            <person name="Mikhailova N."/>
            <person name="Pagani I."/>
            <person name="Chertkov O."/>
            <person name="Detter J.C."/>
            <person name="Han C."/>
            <person name="Tapia R."/>
            <person name="Land M."/>
            <person name="Hauser L."/>
            <person name="Markowitz V."/>
            <person name="Cheng J.-F."/>
            <person name="Hugenholtz P."/>
            <person name="Woyke T."/>
            <person name="Wu D."/>
            <person name="Tindall B."/>
            <person name="Pomrenke H.G."/>
            <person name="Brambilla E."/>
            <person name="Klenk H.-P."/>
            <person name="Eisen J.A."/>
        </authorList>
    </citation>
    <scope>NUCLEOTIDE SEQUENCE [LARGE SCALE GENOMIC DNA]</scope>
    <source>
        <strain evidence="2">DSM 16823 / RW262 / RW262</strain>
    </source>
</reference>
<reference evidence="1 2" key="1">
    <citation type="journal article" date="2011" name="Stand. Genomic Sci.">
        <title>Complete genome sequence of the gliding freshwater bacterium Fluviicola taffensis type strain (RW262).</title>
        <authorList>
            <person name="Woyke T."/>
            <person name="Chertkov O."/>
            <person name="Lapidus A."/>
            <person name="Nolan M."/>
            <person name="Lucas S."/>
            <person name="Del Rio T.G."/>
            <person name="Tice H."/>
            <person name="Cheng J.F."/>
            <person name="Tapia R."/>
            <person name="Han C."/>
            <person name="Goodwin L."/>
            <person name="Pitluck S."/>
            <person name="Liolios K."/>
            <person name="Pagani I."/>
            <person name="Ivanova N."/>
            <person name="Huntemann M."/>
            <person name="Mavromatis K."/>
            <person name="Mikhailova N."/>
            <person name="Pati A."/>
            <person name="Chen A."/>
            <person name="Palaniappan K."/>
            <person name="Land M."/>
            <person name="Hauser L."/>
            <person name="Brambilla E.M."/>
            <person name="Rohde M."/>
            <person name="Mwirichia R."/>
            <person name="Sikorski J."/>
            <person name="Tindall B.J."/>
            <person name="Goker M."/>
            <person name="Bristow J."/>
            <person name="Eisen J.A."/>
            <person name="Markowitz V."/>
            <person name="Hugenholtz P."/>
            <person name="Klenk H.P."/>
            <person name="Kyrpides N.C."/>
        </authorList>
    </citation>
    <scope>NUCLEOTIDE SEQUENCE [LARGE SCALE GENOMIC DNA]</scope>
    <source>
        <strain evidence="2">DSM 16823 / RW262 / RW262</strain>
    </source>
</reference>
<protein>
    <submittedName>
        <fullName evidence="1">Uncharacterized protein</fullName>
    </submittedName>
</protein>
<name>F2IFM9_FLUTR</name>
<accession>F2IFM9</accession>
<organism evidence="1 2">
    <name type="scientific">Fluviicola taffensis (strain DSM 16823 / NCIMB 13979 / RW262)</name>
    <dbReference type="NCBI Taxonomy" id="755732"/>
    <lineage>
        <taxon>Bacteria</taxon>
        <taxon>Pseudomonadati</taxon>
        <taxon>Bacteroidota</taxon>
        <taxon>Flavobacteriia</taxon>
        <taxon>Flavobacteriales</taxon>
        <taxon>Crocinitomicaceae</taxon>
        <taxon>Fluviicola</taxon>
    </lineage>
</organism>
<dbReference type="InterPro" id="IPR015943">
    <property type="entry name" value="WD40/YVTN_repeat-like_dom_sf"/>
</dbReference>
<keyword evidence="2" id="KW-1185">Reference proteome</keyword>
<dbReference type="eggNOG" id="ENOG502ZB09">
    <property type="taxonomic scope" value="Bacteria"/>
</dbReference>
<evidence type="ECO:0000313" key="2">
    <source>
        <dbReference type="Proteomes" id="UP000007463"/>
    </source>
</evidence>
<dbReference type="AlphaFoldDB" id="F2IFM9"/>
<dbReference type="KEGG" id="fte:Fluta_3776"/>
<evidence type="ECO:0000313" key="1">
    <source>
        <dbReference type="EMBL" id="AEA45743.1"/>
    </source>
</evidence>